<dbReference type="InterPro" id="IPR014043">
    <property type="entry name" value="Acyl_transferase_dom"/>
</dbReference>
<dbReference type="GO" id="GO:0000287">
    <property type="term" value="F:magnesium ion binding"/>
    <property type="evidence" value="ECO:0007669"/>
    <property type="project" value="InterPro"/>
</dbReference>
<dbReference type="InterPro" id="IPR052568">
    <property type="entry name" value="PKS-FAS_Synthase"/>
</dbReference>
<dbReference type="OrthoDB" id="9778690at2"/>
<dbReference type="Proteomes" id="UP000319499">
    <property type="component" value="Unassembled WGS sequence"/>
</dbReference>
<dbReference type="InterPro" id="IPR016039">
    <property type="entry name" value="Thiolase-like"/>
</dbReference>
<dbReference type="Gene3D" id="3.40.47.10">
    <property type="match status" value="1"/>
</dbReference>
<accession>A0A563DI43</accession>
<evidence type="ECO:0000313" key="3">
    <source>
        <dbReference type="EMBL" id="TWP29807.1"/>
    </source>
</evidence>
<name>A0A563DI43_9FLAO</name>
<dbReference type="PANTHER" id="PTHR43074:SF1">
    <property type="entry name" value="BETA-KETOACYL SYNTHASE FAMILY PROTEIN-RELATED"/>
    <property type="match status" value="1"/>
</dbReference>
<dbReference type="EMBL" id="SELH01000013">
    <property type="protein sequence ID" value="TWP29807.1"/>
    <property type="molecule type" value="Genomic_DNA"/>
</dbReference>
<dbReference type="CDD" id="cd00833">
    <property type="entry name" value="PKS"/>
    <property type="match status" value="1"/>
</dbReference>
<dbReference type="Pfam" id="PF01648">
    <property type="entry name" value="ACPS"/>
    <property type="match status" value="1"/>
</dbReference>
<dbReference type="SUPFAM" id="SSF52151">
    <property type="entry name" value="FabD/lysophospholipase-like"/>
    <property type="match status" value="1"/>
</dbReference>
<feature type="domain" description="Ketosynthase family 3 (KS3)" evidence="2">
    <location>
        <begin position="3"/>
        <end position="430"/>
    </location>
</feature>
<dbReference type="SUPFAM" id="SSF53901">
    <property type="entry name" value="Thiolase-like"/>
    <property type="match status" value="1"/>
</dbReference>
<dbReference type="Gene3D" id="3.90.470.20">
    <property type="entry name" value="4'-phosphopantetheinyl transferase domain"/>
    <property type="match status" value="2"/>
</dbReference>
<organism evidence="3 4">
    <name type="scientific">Apibacter muscae</name>
    <dbReference type="NCBI Taxonomy" id="2509004"/>
    <lineage>
        <taxon>Bacteria</taxon>
        <taxon>Pseudomonadati</taxon>
        <taxon>Bacteroidota</taxon>
        <taxon>Flavobacteriia</taxon>
        <taxon>Flavobacteriales</taxon>
        <taxon>Weeksellaceae</taxon>
        <taxon>Apibacter</taxon>
    </lineage>
</organism>
<dbReference type="RefSeq" id="WP_146291609.1">
    <property type="nucleotide sequence ID" value="NZ_SELH01000013.1"/>
</dbReference>
<dbReference type="Gene3D" id="3.30.70.250">
    <property type="entry name" value="Malonyl-CoA ACP transacylase, ACP-binding"/>
    <property type="match status" value="1"/>
</dbReference>
<dbReference type="InterPro" id="IPR020841">
    <property type="entry name" value="PKS_Beta-ketoAc_synthase_dom"/>
</dbReference>
<reference evidence="3 4" key="1">
    <citation type="submission" date="2019-02" db="EMBL/GenBank/DDBJ databases">
        <title>Apibacter muscae sp. nov.: a novel member of the house fly microbiota.</title>
        <authorList>
            <person name="Park R."/>
        </authorList>
    </citation>
    <scope>NUCLEOTIDE SEQUENCE [LARGE SCALE GENOMIC DNA]</scope>
    <source>
        <strain evidence="3 4">AL1</strain>
    </source>
</reference>
<dbReference type="SUPFAM" id="SSF56214">
    <property type="entry name" value="4'-phosphopantetheinyl transferase"/>
    <property type="match status" value="2"/>
</dbReference>
<dbReference type="SMART" id="SM00825">
    <property type="entry name" value="PKS_KS"/>
    <property type="match status" value="1"/>
</dbReference>
<dbReference type="Gene3D" id="3.40.366.10">
    <property type="entry name" value="Malonyl-Coenzyme A Acyl Carrier Protein, domain 2"/>
    <property type="match status" value="1"/>
</dbReference>
<dbReference type="InterPro" id="IPR001227">
    <property type="entry name" value="Ac_transferase_dom_sf"/>
</dbReference>
<evidence type="ECO:0000313" key="4">
    <source>
        <dbReference type="Proteomes" id="UP000319499"/>
    </source>
</evidence>
<keyword evidence="1 3" id="KW-0808">Transferase</keyword>
<dbReference type="SMART" id="SM00827">
    <property type="entry name" value="PKS_AT"/>
    <property type="match status" value="1"/>
</dbReference>
<gene>
    <name evidence="3" type="ORF">ETU09_02180</name>
</gene>
<dbReference type="InterPro" id="IPR014031">
    <property type="entry name" value="Ketoacyl_synth_C"/>
</dbReference>
<dbReference type="InterPro" id="IPR014030">
    <property type="entry name" value="Ketoacyl_synth_N"/>
</dbReference>
<keyword evidence="4" id="KW-1185">Reference proteome</keyword>
<evidence type="ECO:0000259" key="2">
    <source>
        <dbReference type="PROSITE" id="PS52004"/>
    </source>
</evidence>
<dbReference type="GO" id="GO:0016746">
    <property type="term" value="F:acyltransferase activity"/>
    <property type="evidence" value="ECO:0007669"/>
    <property type="project" value="InterPro"/>
</dbReference>
<dbReference type="InterPro" id="IPR037143">
    <property type="entry name" value="4-PPantetheinyl_Trfase_dom_sf"/>
</dbReference>
<evidence type="ECO:0000256" key="1">
    <source>
        <dbReference type="ARBA" id="ARBA00022679"/>
    </source>
</evidence>
<dbReference type="InterPro" id="IPR016035">
    <property type="entry name" value="Acyl_Trfase/lysoPLipase"/>
</dbReference>
<comment type="caution">
    <text evidence="3">The sequence shown here is derived from an EMBL/GenBank/DDBJ whole genome shotgun (WGS) entry which is preliminary data.</text>
</comment>
<dbReference type="PROSITE" id="PS52004">
    <property type="entry name" value="KS3_2"/>
    <property type="match status" value="1"/>
</dbReference>
<dbReference type="Pfam" id="PF00698">
    <property type="entry name" value="Acyl_transf_1"/>
    <property type="match status" value="1"/>
</dbReference>
<dbReference type="InterPro" id="IPR008278">
    <property type="entry name" value="4-PPantetheinyl_Trfase_dom"/>
</dbReference>
<dbReference type="PANTHER" id="PTHR43074">
    <property type="entry name" value="OMEGA-3 POLYUNSATURATED FATTY ACID SYNTHASE PFAB-RELATED"/>
    <property type="match status" value="1"/>
</dbReference>
<dbReference type="Pfam" id="PF00109">
    <property type="entry name" value="ketoacyl-synt"/>
    <property type="match status" value="1"/>
</dbReference>
<sequence length="1429" mass="161881">MKNIDIAIVGMSCLFPDAKNIQEFWNNLITGKNSITEAPNSQFDILVKNATNCLTSIKGGFIPSINFDLENLNLSKSEIQNVDIDSLLAFKLVMEALEDASIPRNDLSNSCVIIGKENNISSSNINSIDTFHTKEQLIQIIRNILPNLTKDQIVEIEKEYLKNINTDRIISKNIASFISNKLNINGAAYSLDSSSSSSLLALEHAVHELKNNKADIAIVGGINFTLNSTNFGIYSKKGILNNNPNDQIFNNSGEVFLGEGAGFVILKKLDQAILDNNKIYATIQGISSNSISDIEIGQKEAIKNAWKQAQISPKDIDYIEASASSMNKEDQTEIKVLSNLFKDKKITVGTLKPNIGNTLSASGIASIIKVVLSLYNQEIPSTLNDKICNEELKDTPIIIPAQNIQNMNLMYAGINSFGLEGMNVHTIIKVHDKNSKIKSLSSVRFTDEVIAVTANSKEELIKALDEENFSIANNTGKYRLVLFNPVKERIEKAKKLISKDKPWKGRQDIWFTNEPLLNENGKIVFLFPGFDPSSHLEIESIAPYFDLKNSYNQNLKEDDQRLLNQSFKQSYACEISNKALKDIGVLPDMNAGHSLGEWFAANAAGLFSDNTTSDLLKSMDPEKFEIEGIYFIAVGAGAEKINPILENIPDLYLSNDNCPSQVLLCGTEKAKDTLINYLKSKQIFYQVLTFQSGFHSPFIKDKLYLLDKALEHIKLKKNTIPVWSATTLEQYSHTKKEFKELTIKHLTEPVLFRELIQKLYSQEKARIFIQVGGGSLIGFVDDILKENEYSAISTSVPNRTTLEQLRRILALLFIEGKSINIDFLGLRNSSIKNSVEINLNENSSIVKDFPTLQNLVENLQVQSSHTDTHNKIDDLLIKSNHPVIQALNDNTLEIIQMQKEFSEIIRRRNDNIYTFNNKNQAVQHLKKIETNKPLSKQTLPRKGSSFKEDLYISLEDHPYLIDHSLFKQPKYWKDLEDINPVIPMTMSLELLMETALKQAPDQKILCLGPVSVFQWMKVSKPFQQIIEGTWKSESIISLKIKNFANAEVTLGNEFYNPEPYYTKDFDLGKDLASIPTPKTIYTRHMFHGPAYQGIHEIKNITQKGLRAIIKKSAGKGSLLDNIGQLFGLYLQVTLGEESNVSFPVKIEEINFYQEFTDQEGTFECICLPTSITEKIATTDIIIKRDNKIWCIIKGWKNQIFEGFDKNLWNMTMNPSENIISKNIEGNNIYFFNNIYNRAVNWNFLMNIYLNKEEKEHYNSLMLNKKKDFLISRICLKDNVRKYISNKFGKNYYPIEISVQHDSNNKPYVQGVSEAEKIEISIAHKDSNSVSIVSDKPIGIDIELIQPREQGFLDLSFTAKELNLIKDKNLSEWSTRLWVAKEAYGKKLGLGLQGNPKKYEVENIEDNILSINKTKIKTIKLNNYIIGWTQ</sequence>
<protein>
    <submittedName>
        <fullName evidence="3">4'-phosphopantetheinyl transferase superfamily protein</fullName>
    </submittedName>
</protein>
<dbReference type="Pfam" id="PF02801">
    <property type="entry name" value="Ketoacyl-synt_C"/>
    <property type="match status" value="1"/>
</dbReference>
<dbReference type="GO" id="GO:0008897">
    <property type="term" value="F:holo-[acyl-carrier-protein] synthase activity"/>
    <property type="evidence" value="ECO:0007669"/>
    <property type="project" value="InterPro"/>
</dbReference>
<proteinExistence type="predicted"/>